<dbReference type="Proteomes" id="UP001155901">
    <property type="component" value="Unassembled WGS sequence"/>
</dbReference>
<evidence type="ECO:0000313" key="8">
    <source>
        <dbReference type="Proteomes" id="UP001162889"/>
    </source>
</evidence>
<accession>A0AA41L6H7</accession>
<evidence type="ECO:0000313" key="5">
    <source>
        <dbReference type="EMBL" id="MBV6320215.1"/>
    </source>
</evidence>
<dbReference type="Pfam" id="PF25917">
    <property type="entry name" value="BSH_RND"/>
    <property type="match status" value="1"/>
</dbReference>
<dbReference type="InterPro" id="IPR058982">
    <property type="entry name" value="Beta-barrel_AprE"/>
</dbReference>
<name>A0AA41L6H7_9BURK</name>
<keyword evidence="1" id="KW-0175">Coiled coil</keyword>
<keyword evidence="8" id="KW-1185">Reference proteome</keyword>
<dbReference type="InterPro" id="IPR050739">
    <property type="entry name" value="MFP"/>
</dbReference>
<feature type="domain" description="Multidrug resistance protein MdtA-like barrel-sandwich hybrid" evidence="3">
    <location>
        <begin position="70"/>
        <end position="291"/>
    </location>
</feature>
<dbReference type="RefSeq" id="WP_217940909.1">
    <property type="nucleotide sequence ID" value="NZ_JAHTGR010000002.1"/>
</dbReference>
<evidence type="ECO:0000313" key="6">
    <source>
        <dbReference type="EMBL" id="MCP2011663.1"/>
    </source>
</evidence>
<organism evidence="5 7">
    <name type="scientific">Duganella violaceipulchra</name>
    <dbReference type="NCBI Taxonomy" id="2849652"/>
    <lineage>
        <taxon>Bacteria</taxon>
        <taxon>Pseudomonadati</taxon>
        <taxon>Pseudomonadota</taxon>
        <taxon>Betaproteobacteria</taxon>
        <taxon>Burkholderiales</taxon>
        <taxon>Oxalobacteraceae</taxon>
        <taxon>Telluria group</taxon>
        <taxon>Duganella</taxon>
    </lineage>
</organism>
<dbReference type="EMBL" id="JAHTGR010000002">
    <property type="protein sequence ID" value="MBV6320215.1"/>
    <property type="molecule type" value="Genomic_DNA"/>
</dbReference>
<dbReference type="Pfam" id="PF26002">
    <property type="entry name" value="Beta-barrel_AprE"/>
    <property type="match status" value="1"/>
</dbReference>
<dbReference type="Proteomes" id="UP001162889">
    <property type="component" value="Unassembled WGS sequence"/>
</dbReference>
<feature type="transmembrane region" description="Helical" evidence="2">
    <location>
        <begin position="28"/>
        <end position="50"/>
    </location>
</feature>
<keyword evidence="2" id="KW-0812">Transmembrane</keyword>
<evidence type="ECO:0000256" key="1">
    <source>
        <dbReference type="SAM" id="Coils"/>
    </source>
</evidence>
<reference evidence="5" key="1">
    <citation type="submission" date="2021-07" db="EMBL/GenBank/DDBJ databases">
        <title>Characterization of violacein-producing bacteria and related species.</title>
        <authorList>
            <person name="Wilson H.S."/>
            <person name="De Leon M.E."/>
        </authorList>
    </citation>
    <scope>NUCLEOTIDE SEQUENCE</scope>
    <source>
        <strain evidence="5">HSC-15S17</strain>
    </source>
</reference>
<feature type="coiled-coil region" evidence="1">
    <location>
        <begin position="207"/>
        <end position="259"/>
    </location>
</feature>
<gene>
    <name evidence="5" type="ORF">KVP70_04645</name>
    <name evidence="6" type="ORF">L1274_005415</name>
</gene>
<reference evidence="6" key="2">
    <citation type="submission" date="2022-03" db="EMBL/GenBank/DDBJ databases">
        <title>Genome Encyclopedia of Bacteria and Archaea VI: Functional Genomics of Type Strains.</title>
        <authorList>
            <person name="Whitman W."/>
        </authorList>
    </citation>
    <scope>NUCLEOTIDE SEQUENCE</scope>
    <source>
        <strain evidence="6">HSC-15S17</strain>
    </source>
</reference>
<keyword evidence="2" id="KW-1133">Transmembrane helix</keyword>
<evidence type="ECO:0000259" key="3">
    <source>
        <dbReference type="Pfam" id="PF25917"/>
    </source>
</evidence>
<dbReference type="InterPro" id="IPR058625">
    <property type="entry name" value="MdtA-like_BSH"/>
</dbReference>
<keyword evidence="2" id="KW-0472">Membrane</keyword>
<dbReference type="PANTHER" id="PTHR30386:SF28">
    <property type="entry name" value="EXPORTED PROTEIN"/>
    <property type="match status" value="1"/>
</dbReference>
<comment type="caution">
    <text evidence="5">The sequence shown here is derived from an EMBL/GenBank/DDBJ whole genome shotgun (WGS) entry which is preliminary data.</text>
</comment>
<protein>
    <submittedName>
        <fullName evidence="5">HlyD family efflux transporter periplasmic adaptor subunit</fullName>
    </submittedName>
    <submittedName>
        <fullName evidence="6">Membrane fusion protein</fullName>
    </submittedName>
</protein>
<evidence type="ECO:0000313" key="7">
    <source>
        <dbReference type="Proteomes" id="UP001155901"/>
    </source>
</evidence>
<proteinExistence type="predicted"/>
<feature type="domain" description="AprE-like beta-barrel" evidence="4">
    <location>
        <begin position="308"/>
        <end position="396"/>
    </location>
</feature>
<evidence type="ECO:0000256" key="2">
    <source>
        <dbReference type="SAM" id="Phobius"/>
    </source>
</evidence>
<sequence>MTDNLFRSGALNARRNEWLGQILIVRPLSFSVFTSLSLIFLLIFIIFTLYGSFTKRVAIPGQLMPSTGLIKVQPRQSGVVVSKWISEGVDVKKGDKLYEISAERFTNYGNLENAIVENAKRRVISYEHQISTTQLSSSEEVRAILEKISARKKNIEQIDLQISSQRQRLTMAEDADSRYKNLLKQNFVSAEMGNQKIGDMLEQSSKLQSLIREKISIQQDIEEYKNSILPLKLKTASQIEQLQREVEQAKQELLEGESKKNLVIVSPTDGRATGAIMHIGQAVTSNTTLVSIIPKNAVLQAFLYSESKYIGFIKQGDKVNLRYQAFPYEKFGLSTGRVSSVSRSVLSKNDLDSIYYSVGSQAPLYQITVELDSQGVQAYGESVALQPGMLLTGDVKQETRKVWEWILEPLLGITKKVKNGE</sequence>
<evidence type="ECO:0000259" key="4">
    <source>
        <dbReference type="Pfam" id="PF26002"/>
    </source>
</evidence>
<dbReference type="EMBL" id="JALJZU010000012">
    <property type="protein sequence ID" value="MCP2011663.1"/>
    <property type="molecule type" value="Genomic_DNA"/>
</dbReference>
<dbReference type="PANTHER" id="PTHR30386">
    <property type="entry name" value="MEMBRANE FUSION SUBUNIT OF EMRAB-TOLC MULTIDRUG EFFLUX PUMP"/>
    <property type="match status" value="1"/>
</dbReference>
<dbReference type="AlphaFoldDB" id="A0AA41L6H7"/>